<dbReference type="Proteomes" id="UP001501470">
    <property type="component" value="Unassembled WGS sequence"/>
</dbReference>
<proteinExistence type="predicted"/>
<feature type="compositionally biased region" description="Low complexity" evidence="1">
    <location>
        <begin position="10"/>
        <end position="22"/>
    </location>
</feature>
<protein>
    <recommendedName>
        <fullName evidence="2">Helix-turn-helix domain-containing protein</fullName>
    </recommendedName>
</protein>
<feature type="region of interest" description="Disordered" evidence="1">
    <location>
        <begin position="1"/>
        <end position="22"/>
    </location>
</feature>
<evidence type="ECO:0000256" key="1">
    <source>
        <dbReference type="SAM" id="MobiDB-lite"/>
    </source>
</evidence>
<evidence type="ECO:0000313" key="4">
    <source>
        <dbReference type="Proteomes" id="UP001501470"/>
    </source>
</evidence>
<evidence type="ECO:0000313" key="3">
    <source>
        <dbReference type="EMBL" id="GAA1503562.1"/>
    </source>
</evidence>
<gene>
    <name evidence="3" type="ORF">GCM10009827_015800</name>
</gene>
<comment type="caution">
    <text evidence="3">The sequence shown here is derived from an EMBL/GenBank/DDBJ whole genome shotgun (WGS) entry which is preliminary data.</text>
</comment>
<feature type="domain" description="Helix-turn-helix" evidence="2">
    <location>
        <begin position="36"/>
        <end position="79"/>
    </location>
</feature>
<name>A0ABN1ZSI7_9ACTN</name>
<accession>A0ABN1ZSI7</accession>
<dbReference type="EMBL" id="BAAAQD010000002">
    <property type="protein sequence ID" value="GAA1503562.1"/>
    <property type="molecule type" value="Genomic_DNA"/>
</dbReference>
<dbReference type="Pfam" id="PF12728">
    <property type="entry name" value="HTH_17"/>
    <property type="match status" value="1"/>
</dbReference>
<dbReference type="InterPro" id="IPR041657">
    <property type="entry name" value="HTH_17"/>
</dbReference>
<reference evidence="3 4" key="1">
    <citation type="journal article" date="2019" name="Int. J. Syst. Evol. Microbiol.">
        <title>The Global Catalogue of Microorganisms (GCM) 10K type strain sequencing project: providing services to taxonomists for standard genome sequencing and annotation.</title>
        <authorList>
            <consortium name="The Broad Institute Genomics Platform"/>
            <consortium name="The Broad Institute Genome Sequencing Center for Infectious Disease"/>
            <person name="Wu L."/>
            <person name="Ma J."/>
        </authorList>
    </citation>
    <scope>NUCLEOTIDE SEQUENCE [LARGE SCALE GENOMIC DNA]</scope>
    <source>
        <strain evidence="3 4">JCM 15933</strain>
    </source>
</reference>
<dbReference type="RefSeq" id="WP_344501111.1">
    <property type="nucleotide sequence ID" value="NZ_BAAAQD010000002.1"/>
</dbReference>
<evidence type="ECO:0000259" key="2">
    <source>
        <dbReference type="Pfam" id="PF12728"/>
    </source>
</evidence>
<sequence>MHSQPAHAHSAQQPSTPAPTTAWTAERIRALGTVTTVPTAAAIFGLSRSVAYDLIKAGTFPLPVLRFGRRYRIPVAAILTALHMPTEPDPPTT</sequence>
<keyword evidence="4" id="KW-1185">Reference proteome</keyword>
<organism evidence="3 4">
    <name type="scientific">Dactylosporangium maewongense</name>
    <dbReference type="NCBI Taxonomy" id="634393"/>
    <lineage>
        <taxon>Bacteria</taxon>
        <taxon>Bacillati</taxon>
        <taxon>Actinomycetota</taxon>
        <taxon>Actinomycetes</taxon>
        <taxon>Micromonosporales</taxon>
        <taxon>Micromonosporaceae</taxon>
        <taxon>Dactylosporangium</taxon>
    </lineage>
</organism>